<dbReference type="EMBL" id="VSRR010097211">
    <property type="protein sequence ID" value="MPC94089.1"/>
    <property type="molecule type" value="Genomic_DNA"/>
</dbReference>
<comment type="caution">
    <text evidence="1">The sequence shown here is derived from an EMBL/GenBank/DDBJ whole genome shotgun (WGS) entry which is preliminary data.</text>
</comment>
<name>A0A5B7JGP8_PORTR</name>
<organism evidence="1 2">
    <name type="scientific">Portunus trituberculatus</name>
    <name type="common">Swimming crab</name>
    <name type="synonym">Neptunus trituberculatus</name>
    <dbReference type="NCBI Taxonomy" id="210409"/>
    <lineage>
        <taxon>Eukaryota</taxon>
        <taxon>Metazoa</taxon>
        <taxon>Ecdysozoa</taxon>
        <taxon>Arthropoda</taxon>
        <taxon>Crustacea</taxon>
        <taxon>Multicrustacea</taxon>
        <taxon>Malacostraca</taxon>
        <taxon>Eumalacostraca</taxon>
        <taxon>Eucarida</taxon>
        <taxon>Decapoda</taxon>
        <taxon>Pleocyemata</taxon>
        <taxon>Brachyura</taxon>
        <taxon>Eubrachyura</taxon>
        <taxon>Portunoidea</taxon>
        <taxon>Portunidae</taxon>
        <taxon>Portuninae</taxon>
        <taxon>Portunus</taxon>
    </lineage>
</organism>
<dbReference type="Proteomes" id="UP000324222">
    <property type="component" value="Unassembled WGS sequence"/>
</dbReference>
<evidence type="ECO:0000313" key="2">
    <source>
        <dbReference type="Proteomes" id="UP000324222"/>
    </source>
</evidence>
<protein>
    <submittedName>
        <fullName evidence="1">Uncharacterized protein</fullName>
    </submittedName>
</protein>
<gene>
    <name evidence="1" type="ORF">E2C01_089241</name>
</gene>
<accession>A0A5B7JGP8</accession>
<sequence>MGETAEGARAAGASAPPRYANSSDIHYNCPKYRNLWRQSITLWRTHLSVSHLFTGKAAGRTSLCRLTNCPRTLFWQEAAAYLHQAAAQTMTQGTRGLQQPTTRPQTPIITSPSWPLPGKKTGFLIIK</sequence>
<dbReference type="AlphaFoldDB" id="A0A5B7JGP8"/>
<proteinExistence type="predicted"/>
<evidence type="ECO:0000313" key="1">
    <source>
        <dbReference type="EMBL" id="MPC94089.1"/>
    </source>
</evidence>
<keyword evidence="2" id="KW-1185">Reference proteome</keyword>
<reference evidence="1 2" key="1">
    <citation type="submission" date="2019-05" db="EMBL/GenBank/DDBJ databases">
        <title>Another draft genome of Portunus trituberculatus and its Hox gene families provides insights of decapod evolution.</title>
        <authorList>
            <person name="Jeong J.-H."/>
            <person name="Song I."/>
            <person name="Kim S."/>
            <person name="Choi T."/>
            <person name="Kim D."/>
            <person name="Ryu S."/>
            <person name="Kim W."/>
        </authorList>
    </citation>
    <scope>NUCLEOTIDE SEQUENCE [LARGE SCALE GENOMIC DNA]</scope>
    <source>
        <tissue evidence="1">Muscle</tissue>
    </source>
</reference>